<sequence length="177" mass="20072">MVENKTIDSDSRKARLEALYIKAFPLVARYVAKMGGTRDEAKDIFHDALLLYMEKEYSTGINLQYSEASYILGIARHLWAKRGTASAHTIEELAITHDDQHYTEVASLRLSGLLAKGGRKCLELLSAFYYEKLDMESLAQRFGFAGARSATVQKFKCLEKVKDVVKAKSLQYEDFME</sequence>
<dbReference type="RefSeq" id="WP_108779123.1">
    <property type="nucleotide sequence ID" value="NZ_CP029186.1"/>
</dbReference>
<organism evidence="1 2">
    <name type="scientific">Flavobacterium album</name>
    <dbReference type="NCBI Taxonomy" id="2175091"/>
    <lineage>
        <taxon>Bacteria</taxon>
        <taxon>Pseudomonadati</taxon>
        <taxon>Bacteroidota</taxon>
        <taxon>Flavobacteriia</taxon>
        <taxon>Flavobacteriales</taxon>
        <taxon>Flavobacteriaceae</taxon>
        <taxon>Flavobacterium</taxon>
    </lineage>
</organism>
<dbReference type="Proteomes" id="UP000244929">
    <property type="component" value="Chromosome"/>
</dbReference>
<dbReference type="OrthoDB" id="1163416at2"/>
<keyword evidence="2" id="KW-1185">Reference proteome</keyword>
<dbReference type="KEGG" id="falb:HYN59_15350"/>
<dbReference type="AlphaFoldDB" id="A0A2S1R145"/>
<dbReference type="GO" id="GO:0003700">
    <property type="term" value="F:DNA-binding transcription factor activity"/>
    <property type="evidence" value="ECO:0007669"/>
    <property type="project" value="InterPro"/>
</dbReference>
<evidence type="ECO:0000313" key="1">
    <source>
        <dbReference type="EMBL" id="AWH86400.1"/>
    </source>
</evidence>
<name>A0A2S1R145_9FLAO</name>
<evidence type="ECO:0000313" key="2">
    <source>
        <dbReference type="Proteomes" id="UP000244929"/>
    </source>
</evidence>
<dbReference type="GO" id="GO:0006352">
    <property type="term" value="P:DNA-templated transcription initiation"/>
    <property type="evidence" value="ECO:0007669"/>
    <property type="project" value="InterPro"/>
</dbReference>
<gene>
    <name evidence="1" type="ORF">HYN59_15350</name>
</gene>
<dbReference type="InterPro" id="IPR013325">
    <property type="entry name" value="RNA_pol_sigma_r2"/>
</dbReference>
<dbReference type="EMBL" id="CP029186">
    <property type="protein sequence ID" value="AWH86400.1"/>
    <property type="molecule type" value="Genomic_DNA"/>
</dbReference>
<proteinExistence type="predicted"/>
<protein>
    <submittedName>
        <fullName evidence="1">RNA polymerase subunit sigma-70</fullName>
    </submittedName>
</protein>
<reference evidence="1 2" key="1">
    <citation type="submission" date="2018-04" db="EMBL/GenBank/DDBJ databases">
        <title>Genome sequencing of Flavobacterium sp. HYN0059.</title>
        <authorList>
            <person name="Yi H."/>
            <person name="Baek C."/>
        </authorList>
    </citation>
    <scope>NUCLEOTIDE SEQUENCE [LARGE SCALE GENOMIC DNA]</scope>
    <source>
        <strain evidence="1 2">HYN0059</strain>
    </source>
</reference>
<dbReference type="SUPFAM" id="SSF88946">
    <property type="entry name" value="Sigma2 domain of RNA polymerase sigma factors"/>
    <property type="match status" value="1"/>
</dbReference>
<accession>A0A2S1R145</accession>
<dbReference type="Gene3D" id="1.10.1740.10">
    <property type="match status" value="1"/>
</dbReference>